<comment type="caution">
    <text evidence="1">The sequence shown here is derived from an EMBL/GenBank/DDBJ whole genome shotgun (WGS) entry which is preliminary data.</text>
</comment>
<evidence type="ECO:0000313" key="2">
    <source>
        <dbReference type="Proteomes" id="UP000887159"/>
    </source>
</evidence>
<gene>
    <name evidence="1" type="primary">AVEN_265595_1</name>
    <name evidence="1" type="ORF">TNCV_4827421</name>
</gene>
<accession>A0A8X6SX73</accession>
<keyword evidence="2" id="KW-1185">Reference proteome</keyword>
<name>A0A8X6SX73_TRICX</name>
<dbReference type="InterPro" id="IPR036397">
    <property type="entry name" value="RNaseH_sf"/>
</dbReference>
<dbReference type="EMBL" id="BMAU01021330">
    <property type="protein sequence ID" value="GFY14538.1"/>
    <property type="molecule type" value="Genomic_DNA"/>
</dbReference>
<protein>
    <submittedName>
        <fullName evidence="1">RNase H domain-containing protein</fullName>
    </submittedName>
</protein>
<dbReference type="Gene3D" id="3.30.420.10">
    <property type="entry name" value="Ribonuclease H-like superfamily/Ribonuclease H"/>
    <property type="match status" value="1"/>
</dbReference>
<proteinExistence type="predicted"/>
<organism evidence="1 2">
    <name type="scientific">Trichonephila clavipes</name>
    <name type="common">Golden silk orbweaver</name>
    <name type="synonym">Nephila clavipes</name>
    <dbReference type="NCBI Taxonomy" id="2585209"/>
    <lineage>
        <taxon>Eukaryota</taxon>
        <taxon>Metazoa</taxon>
        <taxon>Ecdysozoa</taxon>
        <taxon>Arthropoda</taxon>
        <taxon>Chelicerata</taxon>
        <taxon>Arachnida</taxon>
        <taxon>Araneae</taxon>
        <taxon>Araneomorphae</taxon>
        <taxon>Entelegynae</taxon>
        <taxon>Araneoidea</taxon>
        <taxon>Nephilidae</taxon>
        <taxon>Trichonephila</taxon>
    </lineage>
</organism>
<sequence length="129" mass="14609">MSIWILSGSRNAFQHLSNWNRVGDKTGTSILNKLKQVPSSCDVHFQWIPSYVDIWGNEEAEPLGKHIDKKIWLVPPVHTWYRADSPGMNYDRCTQMAVSTFLSGHLRSLASHGGHKTHPICPKCNIEQA</sequence>
<dbReference type="AlphaFoldDB" id="A0A8X6SX73"/>
<dbReference type="Proteomes" id="UP000887159">
    <property type="component" value="Unassembled WGS sequence"/>
</dbReference>
<dbReference type="GO" id="GO:0003676">
    <property type="term" value="F:nucleic acid binding"/>
    <property type="evidence" value="ECO:0007669"/>
    <property type="project" value="InterPro"/>
</dbReference>
<reference evidence="1" key="1">
    <citation type="submission" date="2020-08" db="EMBL/GenBank/DDBJ databases">
        <title>Multicomponent nature underlies the extraordinary mechanical properties of spider dragline silk.</title>
        <authorList>
            <person name="Kono N."/>
            <person name="Nakamura H."/>
            <person name="Mori M."/>
            <person name="Yoshida Y."/>
            <person name="Ohtoshi R."/>
            <person name="Malay A.D."/>
            <person name="Moran D.A.P."/>
            <person name="Tomita M."/>
            <person name="Numata K."/>
            <person name="Arakawa K."/>
        </authorList>
    </citation>
    <scope>NUCLEOTIDE SEQUENCE</scope>
</reference>
<evidence type="ECO:0000313" key="1">
    <source>
        <dbReference type="EMBL" id="GFY14538.1"/>
    </source>
</evidence>